<comment type="caution">
    <text evidence="3">The sequence shown here is derived from an EMBL/GenBank/DDBJ whole genome shotgun (WGS) entry which is preliminary data.</text>
</comment>
<protein>
    <submittedName>
        <fullName evidence="3">Anti-sigma regulatory factor, serine/threonine protein kinase</fullName>
    </submittedName>
</protein>
<evidence type="ECO:0000256" key="1">
    <source>
        <dbReference type="ARBA" id="ARBA00022527"/>
    </source>
</evidence>
<dbReference type="PANTHER" id="PTHR35526:SF3">
    <property type="entry name" value="ANTI-SIGMA-F FACTOR RSBW"/>
    <property type="match status" value="1"/>
</dbReference>
<sequence>MNMYVKDCPKRTEKILFMKKIPSDKSLIPKISKDFLDMLHSNGIEQCDALQVAFEEALTNAIIHGNKNNHDKSVYLNINIDDEKIEIIIEDEGEGFDYISAMIELTESQDNIYKDSGRGIFLISLYTDDFYFEDSGRKIVIIKNRN</sequence>
<dbReference type="Gene3D" id="3.30.565.10">
    <property type="entry name" value="Histidine kinase-like ATPase, C-terminal domain"/>
    <property type="match status" value="1"/>
</dbReference>
<dbReference type="InterPro" id="IPR036890">
    <property type="entry name" value="HATPase_C_sf"/>
</dbReference>
<evidence type="ECO:0000313" key="4">
    <source>
        <dbReference type="Proteomes" id="UP000011663"/>
    </source>
</evidence>
<proteinExistence type="predicted"/>
<dbReference type="Pfam" id="PF13581">
    <property type="entry name" value="HATPase_c_2"/>
    <property type="match status" value="1"/>
</dbReference>
<dbReference type="AlphaFoldDB" id="A0A2U4EWF3"/>
<dbReference type="InterPro" id="IPR003594">
    <property type="entry name" value="HATPase_dom"/>
</dbReference>
<dbReference type="EMBL" id="ALNZ01000022">
    <property type="protein sequence ID" value="EKV57325.1"/>
    <property type="molecule type" value="Genomic_DNA"/>
</dbReference>
<dbReference type="InterPro" id="IPR050267">
    <property type="entry name" value="Anti-sigma-factor_SerPK"/>
</dbReference>
<organism evidence="3 4">
    <name type="scientific">Brachyspira hampsonii 30446</name>
    <dbReference type="NCBI Taxonomy" id="1289135"/>
    <lineage>
        <taxon>Bacteria</taxon>
        <taxon>Pseudomonadati</taxon>
        <taxon>Spirochaetota</taxon>
        <taxon>Spirochaetia</taxon>
        <taxon>Brachyspirales</taxon>
        <taxon>Brachyspiraceae</taxon>
        <taxon>Brachyspira</taxon>
    </lineage>
</organism>
<dbReference type="STRING" id="1289135.A966_05598"/>
<dbReference type="Proteomes" id="UP000011663">
    <property type="component" value="Unassembled WGS sequence"/>
</dbReference>
<name>A0A2U4EWF3_9SPIR</name>
<gene>
    <name evidence="3" type="ORF">A966_05598</name>
</gene>
<keyword evidence="3" id="KW-0808">Transferase</keyword>
<reference evidence="3 4" key="1">
    <citation type="submission" date="2012-07" db="EMBL/GenBank/DDBJ databases">
        <title>Genome sequence of Brachyspira sp. 30446, isolated from a pig with mucohaemorrhagic colitis.</title>
        <authorList>
            <person name="Rubin J.E."/>
            <person name="Fernando C."/>
            <person name="Harding J.C.S."/>
            <person name="Hill J.E."/>
        </authorList>
    </citation>
    <scope>NUCLEOTIDE SEQUENCE [LARGE SCALE GENOMIC DNA]</scope>
    <source>
        <strain evidence="3 4">30446</strain>
    </source>
</reference>
<accession>A0A2U4EWF3</accession>
<feature type="domain" description="Histidine kinase/HSP90-like ATPase" evidence="2">
    <location>
        <begin position="31"/>
        <end position="142"/>
    </location>
</feature>
<evidence type="ECO:0000259" key="2">
    <source>
        <dbReference type="Pfam" id="PF13581"/>
    </source>
</evidence>
<dbReference type="GO" id="GO:0004674">
    <property type="term" value="F:protein serine/threonine kinase activity"/>
    <property type="evidence" value="ECO:0007669"/>
    <property type="project" value="UniProtKB-KW"/>
</dbReference>
<keyword evidence="3" id="KW-0418">Kinase</keyword>
<dbReference type="SUPFAM" id="SSF55874">
    <property type="entry name" value="ATPase domain of HSP90 chaperone/DNA topoisomerase II/histidine kinase"/>
    <property type="match status" value="1"/>
</dbReference>
<dbReference type="GeneID" id="66487552"/>
<dbReference type="PANTHER" id="PTHR35526">
    <property type="entry name" value="ANTI-SIGMA-F FACTOR RSBW-RELATED"/>
    <property type="match status" value="1"/>
</dbReference>
<keyword evidence="1 3" id="KW-0723">Serine/threonine-protein kinase</keyword>
<dbReference type="OrthoDB" id="9768808at2"/>
<dbReference type="RefSeq" id="WP_008723254.1">
    <property type="nucleotide sequence ID" value="NZ_JH994111.1"/>
</dbReference>
<evidence type="ECO:0000313" key="3">
    <source>
        <dbReference type="EMBL" id="EKV57325.1"/>
    </source>
</evidence>